<comment type="catalytic activity">
    <reaction evidence="8 11">
        <text>a 2,3-saturated acyl-CoA + NAD(+) = a (2E)-enoyl-CoA + NADH + H(+)</text>
        <dbReference type="Rhea" id="RHEA:18177"/>
        <dbReference type="ChEBI" id="CHEBI:15378"/>
        <dbReference type="ChEBI" id="CHEBI:57540"/>
        <dbReference type="ChEBI" id="CHEBI:57945"/>
        <dbReference type="ChEBI" id="CHEBI:58856"/>
        <dbReference type="ChEBI" id="CHEBI:65111"/>
        <dbReference type="EC" id="1.3.1.44"/>
    </reaction>
</comment>
<comment type="pathway">
    <text evidence="11">Lipid metabolism; fatty acid biosynthesis.</text>
</comment>
<dbReference type="EMBL" id="JACEIQ010000006">
    <property type="protein sequence ID" value="MBA4494272.1"/>
    <property type="molecule type" value="Genomic_DNA"/>
</dbReference>
<evidence type="ECO:0000256" key="10">
    <source>
        <dbReference type="ARBA" id="ARBA00060887"/>
    </source>
</evidence>
<comment type="caution">
    <text evidence="15">The sequence shown here is derived from an EMBL/GenBank/DDBJ whole genome shotgun (WGS) entry which is preliminary data.</text>
</comment>
<evidence type="ECO:0000256" key="9">
    <source>
        <dbReference type="ARBA" id="ARBA00048572"/>
    </source>
</evidence>
<feature type="binding site" evidence="11">
    <location>
        <begin position="272"/>
        <end position="274"/>
    </location>
    <ligand>
        <name>NAD(+)</name>
        <dbReference type="ChEBI" id="CHEBI:57540"/>
    </ligand>
</feature>
<evidence type="ECO:0000256" key="2">
    <source>
        <dbReference type="ARBA" id="ARBA00022516"/>
    </source>
</evidence>
<dbReference type="Pfam" id="PF12242">
    <property type="entry name" value="Eno-Rase_NADH_b"/>
    <property type="match status" value="1"/>
</dbReference>
<feature type="binding site" evidence="11">
    <location>
        <position position="224"/>
    </location>
    <ligand>
        <name>substrate</name>
    </ligand>
</feature>
<reference evidence="15 16" key="1">
    <citation type="submission" date="2020-07" db="EMBL/GenBank/DDBJ databases">
        <authorList>
            <person name="Feng H."/>
        </authorList>
    </citation>
    <scope>NUCLEOTIDE SEQUENCE [LARGE SCALE GENOMIC DNA]</scope>
    <source>
        <strain evidence="16">s-10</strain>
    </source>
</reference>
<feature type="binding site" evidence="11">
    <location>
        <begin position="73"/>
        <end position="74"/>
    </location>
    <ligand>
        <name>NAD(+)</name>
        <dbReference type="ChEBI" id="CHEBI:57540"/>
    </ligand>
</feature>
<dbReference type="EC" id="1.3.1.44" evidence="11"/>
<feature type="domain" description="Trans-2-enoyl-CoA reductase catalytic" evidence="13">
    <location>
        <begin position="81"/>
        <end position="316"/>
    </location>
</feature>
<evidence type="ECO:0000259" key="14">
    <source>
        <dbReference type="Pfam" id="PF12242"/>
    </source>
</evidence>
<dbReference type="GO" id="GO:0004318">
    <property type="term" value="F:enoyl-[acyl-carrier-protein] reductase (NADH) activity"/>
    <property type="evidence" value="ECO:0007669"/>
    <property type="project" value="UniProtKB-EC"/>
</dbReference>
<evidence type="ECO:0000313" key="16">
    <source>
        <dbReference type="Proteomes" id="UP000535491"/>
    </source>
</evidence>
<name>A0A7W1WQQ7_9BACL</name>
<dbReference type="GO" id="GO:0051287">
    <property type="term" value="F:NAD binding"/>
    <property type="evidence" value="ECO:0007669"/>
    <property type="project" value="UniProtKB-UniRule"/>
</dbReference>
<organism evidence="15 16">
    <name type="scientific">Paenactinomyces guangxiensis</name>
    <dbReference type="NCBI Taxonomy" id="1490290"/>
    <lineage>
        <taxon>Bacteria</taxon>
        <taxon>Bacillati</taxon>
        <taxon>Bacillota</taxon>
        <taxon>Bacilli</taxon>
        <taxon>Bacillales</taxon>
        <taxon>Thermoactinomycetaceae</taxon>
        <taxon>Paenactinomyces</taxon>
    </lineage>
</organism>
<feature type="domain" description="Enoyl reductase FAD binding" evidence="12">
    <location>
        <begin position="323"/>
        <end position="386"/>
    </location>
</feature>
<dbReference type="Gene3D" id="3.40.50.720">
    <property type="entry name" value="NAD(P)-binding Rossmann-like Domain"/>
    <property type="match status" value="1"/>
</dbReference>
<dbReference type="PANTHER" id="PTHR37480">
    <property type="entry name" value="ENOYL-[ACYL-CARRIER-PROTEIN] REDUCTASE [NADH]"/>
    <property type="match status" value="1"/>
</dbReference>
<dbReference type="Pfam" id="PF12241">
    <property type="entry name" value="Enoyl_reductase"/>
    <property type="match status" value="1"/>
</dbReference>
<keyword evidence="5 11" id="KW-0520">NAD</keyword>
<keyword evidence="6 11" id="KW-0443">Lipid metabolism</keyword>
<dbReference type="Proteomes" id="UP000535491">
    <property type="component" value="Unassembled WGS sequence"/>
</dbReference>
<keyword evidence="2 11" id="KW-0444">Lipid biosynthesis</keyword>
<accession>A0A7W1WQQ7</accession>
<evidence type="ECO:0000259" key="13">
    <source>
        <dbReference type="Pfam" id="PF12241"/>
    </source>
</evidence>
<feature type="binding site" evidence="11">
    <location>
        <begin position="138"/>
        <end position="139"/>
    </location>
    <ligand>
        <name>NAD(+)</name>
        <dbReference type="ChEBI" id="CHEBI:57540"/>
    </ligand>
</feature>
<dbReference type="FunFam" id="3.40.50.720:FF:000221">
    <property type="entry name" value="Enoyl-[acyl-carrier-protein] reductase [NADH]"/>
    <property type="match status" value="1"/>
</dbReference>
<dbReference type="InterPro" id="IPR024906">
    <property type="entry name" value="Eno_Rdtase_FAD-bd_dom"/>
</dbReference>
<dbReference type="RefSeq" id="WP_181751513.1">
    <property type="nucleotide sequence ID" value="NZ_JACEIQ010000006.1"/>
</dbReference>
<evidence type="ECO:0000256" key="7">
    <source>
        <dbReference type="ARBA" id="ARBA00023160"/>
    </source>
</evidence>
<protein>
    <recommendedName>
        <fullName evidence="11">Trans-2-enoyl-CoA reductase [NADH]</fullName>
        <shortName evidence="11">TER</shortName>
        <ecNumber evidence="11">1.3.1.44</ecNumber>
    </recommendedName>
</protein>
<dbReference type="Pfam" id="PF07055">
    <property type="entry name" value="Eno-Rase_FAD_bd"/>
    <property type="match status" value="1"/>
</dbReference>
<keyword evidence="7 11" id="KW-0275">Fatty acid biosynthesis</keyword>
<evidence type="ECO:0000256" key="1">
    <source>
        <dbReference type="ARBA" id="ARBA00011245"/>
    </source>
</evidence>
<keyword evidence="4 11" id="KW-0560">Oxidoreductase</keyword>
<feature type="domain" description="Trans-2-enoyl-CoA reductase-like NAD(P)H binding" evidence="14">
    <location>
        <begin position="3"/>
        <end position="78"/>
    </location>
</feature>
<evidence type="ECO:0000313" key="15">
    <source>
        <dbReference type="EMBL" id="MBA4494272.1"/>
    </source>
</evidence>
<comment type="function">
    <text evidence="11">Involved in the fatty acid synthesis (FAS II). Catalyzes the reduction of a carbon-carbon double bond in an enoyl moiety that is covalently linked to a coenzyme A (CoA).</text>
</comment>
<dbReference type="NCBIfam" id="NF043048">
    <property type="entry name" value="EnoyACPredFabV"/>
    <property type="match status" value="1"/>
</dbReference>
<feature type="binding site" evidence="11">
    <location>
        <begin position="47"/>
        <end position="52"/>
    </location>
    <ligand>
        <name>NAD(+)</name>
        <dbReference type="ChEBI" id="CHEBI:57540"/>
    </ligand>
</feature>
<feature type="binding site" evidence="11">
    <location>
        <position position="243"/>
    </location>
    <ligand>
        <name>NAD(+)</name>
        <dbReference type="ChEBI" id="CHEBI:57540"/>
    </ligand>
</feature>
<evidence type="ECO:0000256" key="5">
    <source>
        <dbReference type="ARBA" id="ARBA00023027"/>
    </source>
</evidence>
<dbReference type="PANTHER" id="PTHR37480:SF1">
    <property type="entry name" value="ENOYL-[ACYL-CARRIER-PROTEIN] REDUCTASE [NADH]"/>
    <property type="match status" value="1"/>
</dbReference>
<evidence type="ECO:0000259" key="12">
    <source>
        <dbReference type="Pfam" id="PF07055"/>
    </source>
</evidence>
<comment type="catalytic activity">
    <reaction evidence="9">
        <text>a 2,3-saturated acyl-[ACP] + NAD(+) = a (2E)-enoyl-[ACP] + NADH + H(+)</text>
        <dbReference type="Rhea" id="RHEA:10240"/>
        <dbReference type="Rhea" id="RHEA-COMP:9925"/>
        <dbReference type="Rhea" id="RHEA-COMP:9926"/>
        <dbReference type="ChEBI" id="CHEBI:15378"/>
        <dbReference type="ChEBI" id="CHEBI:57540"/>
        <dbReference type="ChEBI" id="CHEBI:57945"/>
        <dbReference type="ChEBI" id="CHEBI:78784"/>
        <dbReference type="ChEBI" id="CHEBI:78785"/>
        <dbReference type="EC" id="1.3.1.9"/>
    </reaction>
</comment>
<proteinExistence type="inferred from homology"/>
<dbReference type="UniPathway" id="UPA00094"/>
<dbReference type="InterPro" id="IPR010758">
    <property type="entry name" value="Trans-2-enoyl-CoA_reductase"/>
</dbReference>
<keyword evidence="3 11" id="KW-0276">Fatty acid metabolism</keyword>
<evidence type="ECO:0000256" key="6">
    <source>
        <dbReference type="ARBA" id="ARBA00023098"/>
    </source>
</evidence>
<feature type="binding site" evidence="11">
    <location>
        <begin position="110"/>
        <end position="111"/>
    </location>
    <ligand>
        <name>NAD(+)</name>
        <dbReference type="ChEBI" id="CHEBI:57540"/>
    </ligand>
</feature>
<dbReference type="AlphaFoldDB" id="A0A7W1WQQ7"/>
<evidence type="ECO:0000256" key="4">
    <source>
        <dbReference type="ARBA" id="ARBA00023002"/>
    </source>
</evidence>
<feature type="active site" description="Proton donor" evidence="11">
    <location>
        <position position="234"/>
    </location>
</feature>
<comment type="similarity">
    <text evidence="10 11">Belongs to the TER reductase family.</text>
</comment>
<dbReference type="NCBIfam" id="NF010177">
    <property type="entry name" value="PRK13656.1"/>
    <property type="match status" value="1"/>
</dbReference>
<dbReference type="InterPro" id="IPR024910">
    <property type="entry name" value="Enoyl-CoA_Rdtase_cat_dom"/>
</dbReference>
<evidence type="ECO:0000256" key="11">
    <source>
        <dbReference type="HAMAP-Rule" id="MF_01838"/>
    </source>
</evidence>
<dbReference type="GO" id="GO:0006633">
    <property type="term" value="P:fatty acid biosynthetic process"/>
    <property type="evidence" value="ECO:0007669"/>
    <property type="project" value="UniProtKB-UniRule"/>
</dbReference>
<comment type="subunit">
    <text evidence="1 11">Monomer.</text>
</comment>
<feature type="site" description="Plays an important role in discriminating NADH against NADPH" evidence="11">
    <location>
        <position position="74"/>
    </location>
</feature>
<keyword evidence="16" id="KW-1185">Reference proteome</keyword>
<sequence length="398" mass="43683">MKIQPKFRGFICTTAHPAGCAQQVQQQIEFVKKQKPLTGPKKVLVIGASTGYGLASRITAAFGAGADTIGVFFEKPSSGKRTATAGWYNTAEFEKAATEAGYVAKSINGDAFSNEIKEETIQLIKKELGQVDLVVYSLAAPKRVHPVTGEVFSSVLKPIGQPYTNKTVDFHTGKVSELTLEPATDKEILHTVAVMGGEDWKMWMDALEQAGVLAEGTVTIAYSYIGPKITHPIYREGTVGRAKDHLEATARELDAQLKKSGGRAFVSVNKAVVTQSSSAIPVVPLYISLLFKTMKEKGLHEGCIEQMYRLFAEELYSGAPANVDEEGRIRIDNLEMREDVQEQVLSLWNQVDSDNLNEISDLEGYRKDFFQLFGFETEGVDYEADVDPDVQIPSITAE</sequence>
<evidence type="ECO:0000256" key="3">
    <source>
        <dbReference type="ARBA" id="ARBA00022832"/>
    </source>
</evidence>
<gene>
    <name evidence="11" type="primary">fabV</name>
    <name evidence="15" type="ORF">H1191_08135</name>
</gene>
<evidence type="ECO:0000256" key="8">
    <source>
        <dbReference type="ARBA" id="ARBA00048302"/>
    </source>
</evidence>
<dbReference type="GO" id="GO:0050343">
    <property type="term" value="F:trans-2-enoyl-CoA reductase (NADH) activity"/>
    <property type="evidence" value="ECO:0007669"/>
    <property type="project" value="UniProtKB-UniRule"/>
</dbReference>
<dbReference type="HAMAP" id="MF_01838">
    <property type="entry name" value="FabV_reductase"/>
    <property type="match status" value="1"/>
</dbReference>
<dbReference type="InterPro" id="IPR050048">
    <property type="entry name" value="FabV-like_NADH_b"/>
</dbReference>